<proteinExistence type="predicted"/>
<dbReference type="AlphaFoldDB" id="A0A7K3MAM7"/>
<dbReference type="PANTHER" id="PTHR39328">
    <property type="entry name" value="BLL2871 PROTEIN"/>
    <property type="match status" value="1"/>
</dbReference>
<dbReference type="InterPro" id="IPR010430">
    <property type="entry name" value="DUF1028"/>
</dbReference>
<reference evidence="1 2" key="1">
    <citation type="submission" date="2019-11" db="EMBL/GenBank/DDBJ databases">
        <authorList>
            <person name="Li X.-J."/>
            <person name="Feng X.-M."/>
        </authorList>
    </citation>
    <scope>NUCLEOTIDE SEQUENCE [LARGE SCALE GENOMIC DNA]</scope>
    <source>
        <strain evidence="1 2">XMNu-373</strain>
    </source>
</reference>
<protein>
    <submittedName>
        <fullName evidence="1">DUF1028 domain-containing protein</fullName>
    </submittedName>
</protein>
<dbReference type="Proteomes" id="UP000460435">
    <property type="component" value="Unassembled WGS sequence"/>
</dbReference>
<gene>
    <name evidence="1" type="ORF">F7O44_25165</name>
</gene>
<name>A0A7K3MAM7_9ACTN</name>
<sequence length="296" mass="32084">MTYSIIARDPETGFMGVATQSQAFAVGSSVPWATPGYGLVATQSMGEPMYGELGLDGLRAGLTAAEALTALRSVDPHPERRQVGMVDTYGTIEVYTGEACVGSAGHLKGDTCASLANIVRGPRVWESMVEAYEDSSGWLPRRLMNALKAAQAAGGDERGQRSAAILVVRAERSGRPWRDTITDLRIDDHPDPLGELSRMVEHNWRYHRTVMAFELALDGQPDAAVDQLPEYSEVAELDSDLLLWRAIVLASAGQTEEARRLGDELSQRAPDFAAVARRFSDVDLVGPELLGHIFGD</sequence>
<dbReference type="SUPFAM" id="SSF48452">
    <property type="entry name" value="TPR-like"/>
    <property type="match status" value="1"/>
</dbReference>
<dbReference type="InterPro" id="IPR029055">
    <property type="entry name" value="Ntn_hydrolases_N"/>
</dbReference>
<dbReference type="RefSeq" id="WP_162453075.1">
    <property type="nucleotide sequence ID" value="NZ_WLZY01000011.1"/>
</dbReference>
<comment type="caution">
    <text evidence="1">The sequence shown here is derived from an EMBL/GenBank/DDBJ whole genome shotgun (WGS) entry which is preliminary data.</text>
</comment>
<dbReference type="Gene3D" id="3.60.20.10">
    <property type="entry name" value="Glutamine Phosphoribosylpyrophosphate, subunit 1, domain 1"/>
    <property type="match status" value="1"/>
</dbReference>
<organism evidence="1 2">
    <name type="scientific">Phytoactinopolyspora mesophila</name>
    <dbReference type="NCBI Taxonomy" id="2650750"/>
    <lineage>
        <taxon>Bacteria</taxon>
        <taxon>Bacillati</taxon>
        <taxon>Actinomycetota</taxon>
        <taxon>Actinomycetes</taxon>
        <taxon>Jiangellales</taxon>
        <taxon>Jiangellaceae</taxon>
        <taxon>Phytoactinopolyspora</taxon>
    </lineage>
</organism>
<dbReference type="EMBL" id="WLZY01000011">
    <property type="protein sequence ID" value="NDL60371.1"/>
    <property type="molecule type" value="Genomic_DNA"/>
</dbReference>
<keyword evidence="2" id="KW-1185">Reference proteome</keyword>
<evidence type="ECO:0000313" key="1">
    <source>
        <dbReference type="EMBL" id="NDL60371.1"/>
    </source>
</evidence>
<accession>A0A7K3MAM7</accession>
<dbReference type="PANTHER" id="PTHR39328:SF1">
    <property type="entry name" value="BLL2871 PROTEIN"/>
    <property type="match status" value="1"/>
</dbReference>
<dbReference type="InterPro" id="IPR011990">
    <property type="entry name" value="TPR-like_helical_dom_sf"/>
</dbReference>
<dbReference type="Pfam" id="PF06267">
    <property type="entry name" value="DUF1028"/>
    <property type="match status" value="1"/>
</dbReference>
<dbReference type="SUPFAM" id="SSF56235">
    <property type="entry name" value="N-terminal nucleophile aminohydrolases (Ntn hydrolases)"/>
    <property type="match status" value="1"/>
</dbReference>
<evidence type="ECO:0000313" key="2">
    <source>
        <dbReference type="Proteomes" id="UP000460435"/>
    </source>
</evidence>